<feature type="domain" description="Zinc finger CGNR" evidence="1">
    <location>
        <begin position="136"/>
        <end position="178"/>
    </location>
</feature>
<reference evidence="2 3" key="1">
    <citation type="submission" date="2019-11" db="EMBL/GenBank/DDBJ databases">
        <title>Type strains purchased from KCTC, JCM and DSMZ.</title>
        <authorList>
            <person name="Lu H."/>
        </authorList>
    </citation>
    <scope>NUCLEOTIDE SEQUENCE [LARGE SCALE GENOMIC DNA]</scope>
    <source>
        <strain evidence="2 3">JCM 31587</strain>
    </source>
</reference>
<comment type="caution">
    <text evidence="2">The sequence shown here is derived from an EMBL/GenBank/DDBJ whole genome shotgun (WGS) entry which is preliminary data.</text>
</comment>
<dbReference type="InterPro" id="IPR021005">
    <property type="entry name" value="Znf_CGNR"/>
</dbReference>
<dbReference type="PANTHER" id="PTHR35525:SF3">
    <property type="entry name" value="BLL6575 PROTEIN"/>
    <property type="match status" value="1"/>
</dbReference>
<name>A0A6L6QDW4_9BURK</name>
<dbReference type="SUPFAM" id="SSF160904">
    <property type="entry name" value="Jann2411-like"/>
    <property type="match status" value="1"/>
</dbReference>
<evidence type="ECO:0000259" key="1">
    <source>
        <dbReference type="Pfam" id="PF11706"/>
    </source>
</evidence>
<dbReference type="Gene3D" id="1.10.3300.10">
    <property type="entry name" value="Jann2411-like domain"/>
    <property type="match status" value="1"/>
</dbReference>
<dbReference type="InterPro" id="IPR023286">
    <property type="entry name" value="ABATE_dom_sf"/>
</dbReference>
<dbReference type="Proteomes" id="UP000472320">
    <property type="component" value="Unassembled WGS sequence"/>
</dbReference>
<protein>
    <recommendedName>
        <fullName evidence="1">Zinc finger CGNR domain-containing protein</fullName>
    </recommendedName>
</protein>
<dbReference type="EMBL" id="WNKX01000004">
    <property type="protein sequence ID" value="MTW10369.1"/>
    <property type="molecule type" value="Genomic_DNA"/>
</dbReference>
<organism evidence="2 3">
    <name type="scientific">Massilia eburnea</name>
    <dbReference type="NCBI Taxonomy" id="1776165"/>
    <lineage>
        <taxon>Bacteria</taxon>
        <taxon>Pseudomonadati</taxon>
        <taxon>Pseudomonadota</taxon>
        <taxon>Betaproteobacteria</taxon>
        <taxon>Burkholderiales</taxon>
        <taxon>Oxalobacteraceae</taxon>
        <taxon>Telluria group</taxon>
        <taxon>Massilia</taxon>
    </lineage>
</organism>
<dbReference type="Pfam" id="PF11706">
    <property type="entry name" value="zf-CGNR"/>
    <property type="match status" value="1"/>
</dbReference>
<sequence length="181" mass="19817">MTEFYGDHPALDLMNTVVQGEETWHTDADVMAWLAEAGERGAATAPGKPGELLAAARALRETIRAAVSARKAGTKIDVKALNAALEHARRHMVLVEESGDGLSLQAQYAADTPQQLLAPLAEAAAHLLATADFTLVRKCEDHACTLWFLDRTKSHRRRWCSMALCGNRNKVAAFRQRQQDA</sequence>
<evidence type="ECO:0000313" key="3">
    <source>
        <dbReference type="Proteomes" id="UP000472320"/>
    </source>
</evidence>
<gene>
    <name evidence="2" type="ORF">GM658_07095</name>
</gene>
<dbReference type="RefSeq" id="WP_155453312.1">
    <property type="nucleotide sequence ID" value="NZ_WNKX01000004.1"/>
</dbReference>
<dbReference type="InterPro" id="IPR010852">
    <property type="entry name" value="ABATE"/>
</dbReference>
<keyword evidence="3" id="KW-1185">Reference proteome</keyword>
<accession>A0A6L6QDW4</accession>
<evidence type="ECO:0000313" key="2">
    <source>
        <dbReference type="EMBL" id="MTW10369.1"/>
    </source>
</evidence>
<proteinExistence type="predicted"/>
<dbReference type="PANTHER" id="PTHR35525">
    <property type="entry name" value="BLL6575 PROTEIN"/>
    <property type="match status" value="1"/>
</dbReference>
<dbReference type="AlphaFoldDB" id="A0A6L6QDW4"/>
<dbReference type="OrthoDB" id="9808437at2"/>
<dbReference type="Pfam" id="PF07336">
    <property type="entry name" value="ABATE"/>
    <property type="match status" value="1"/>
</dbReference>